<feature type="signal peptide" evidence="6">
    <location>
        <begin position="1"/>
        <end position="19"/>
    </location>
</feature>
<name>A0A6A5K2G6_9PLEO</name>
<dbReference type="GO" id="GO:0070008">
    <property type="term" value="F:serine-type exopeptidase activity"/>
    <property type="evidence" value="ECO:0007669"/>
    <property type="project" value="InterPro"/>
</dbReference>
<evidence type="ECO:0000313" key="7">
    <source>
        <dbReference type="EMBL" id="KAF1831398.1"/>
    </source>
</evidence>
<dbReference type="AlphaFoldDB" id="A0A6A5K2G6"/>
<keyword evidence="8" id="KW-1185">Reference proteome</keyword>
<evidence type="ECO:0000256" key="5">
    <source>
        <dbReference type="ARBA" id="ARBA00023180"/>
    </source>
</evidence>
<dbReference type="InterPro" id="IPR029058">
    <property type="entry name" value="AB_hydrolase_fold"/>
</dbReference>
<reference evidence="7" key="1">
    <citation type="submission" date="2020-01" db="EMBL/GenBank/DDBJ databases">
        <authorList>
            <consortium name="DOE Joint Genome Institute"/>
            <person name="Haridas S."/>
            <person name="Albert R."/>
            <person name="Binder M."/>
            <person name="Bloem J."/>
            <person name="Labutti K."/>
            <person name="Salamov A."/>
            <person name="Andreopoulos B."/>
            <person name="Baker S.E."/>
            <person name="Barry K."/>
            <person name="Bills G."/>
            <person name="Bluhm B.H."/>
            <person name="Cannon C."/>
            <person name="Castanera R."/>
            <person name="Culley D.E."/>
            <person name="Daum C."/>
            <person name="Ezra D."/>
            <person name="Gonzalez J.B."/>
            <person name="Henrissat B."/>
            <person name="Kuo A."/>
            <person name="Liang C."/>
            <person name="Lipzen A."/>
            <person name="Lutzoni F."/>
            <person name="Magnuson J."/>
            <person name="Mondo S."/>
            <person name="Nolan M."/>
            <person name="Ohm R."/>
            <person name="Pangilinan J."/>
            <person name="Park H.-J."/>
            <person name="Ramirez L."/>
            <person name="Alfaro M."/>
            <person name="Sun H."/>
            <person name="Tritt A."/>
            <person name="Yoshinaga Y."/>
            <person name="Zwiers L.-H."/>
            <person name="Turgeon B.G."/>
            <person name="Goodwin S.B."/>
            <person name="Spatafora J.W."/>
            <person name="Crous P.W."/>
            <person name="Grigoriev I.V."/>
        </authorList>
    </citation>
    <scope>NUCLEOTIDE SEQUENCE</scope>
    <source>
        <strain evidence="7">P77</strain>
    </source>
</reference>
<keyword evidence="2" id="KW-0645">Protease</keyword>
<dbReference type="GO" id="GO:0008239">
    <property type="term" value="F:dipeptidyl-peptidase activity"/>
    <property type="evidence" value="ECO:0007669"/>
    <property type="project" value="TreeGrafter"/>
</dbReference>
<keyword evidence="5" id="KW-0325">Glycoprotein</keyword>
<dbReference type="InterPro" id="IPR008758">
    <property type="entry name" value="Peptidase_S28"/>
</dbReference>
<dbReference type="FunFam" id="3.40.50.1820:FF:000251">
    <property type="entry name" value="Extracelular serine carboxypeptidase, putative"/>
    <property type="match status" value="1"/>
</dbReference>
<sequence length="545" mass="61528">MRFLIVVLGLLGGLQTATGLGLLPRSAAGREQLMHDRSLAKRQDVRPALLYPERNISVPVDYFHNDTRYEPHSNASFNLRYWFDDTYYKPGGPVFVLLGGETDGAGRLKFLQKGIVHQVIKATNGMGIILEHRYYGKSFPVPDLTTANMRFLSTEQALADVDYFARNVQFEGIDASLTAPSTPWIVYGGSYAGAQAAFLRVVYPETFWGAISSSGVTTAIYDYWEYLEPARLYGPPDCIKNTQLLIDVVDGILVRQNDTALTQSLKDAFGLGDITDDRDFANQLGGVFGLQSTNWDPDESSSSFFKYCQKITTQEPTAMEYLRPTVASLVYAAGYPNDTVVQNITLNAISWIGSTAVIAWRRSLETQDAYFTSLNATALQQYTSLEDYSWTSWPYQVCTEWGYIQTGSTPADIMPLISRTLDLEYNTFLCRAQFGIDSPPDIDRVNKYGNYSIAYDRLAFLGGNADPWRPATPLWYPDSRESSTEHPWHLIQWGVHHWEENGVFENETTPFLPPPQVVYAQQFLKNFVVDWVAEFKEQNARQELR</sequence>
<evidence type="ECO:0000256" key="2">
    <source>
        <dbReference type="ARBA" id="ARBA00022670"/>
    </source>
</evidence>
<proteinExistence type="inferred from homology"/>
<evidence type="ECO:0000256" key="3">
    <source>
        <dbReference type="ARBA" id="ARBA00022729"/>
    </source>
</evidence>
<dbReference type="EMBL" id="ML975365">
    <property type="protein sequence ID" value="KAF1831398.1"/>
    <property type="molecule type" value="Genomic_DNA"/>
</dbReference>
<dbReference type="Gene3D" id="3.40.50.1820">
    <property type="entry name" value="alpha/beta hydrolase"/>
    <property type="match status" value="2"/>
</dbReference>
<dbReference type="Proteomes" id="UP000800040">
    <property type="component" value="Unassembled WGS sequence"/>
</dbReference>
<accession>A0A6A5K2G6</accession>
<feature type="chain" id="PRO_5025477062" evidence="6">
    <location>
        <begin position="20"/>
        <end position="545"/>
    </location>
</feature>
<dbReference type="OrthoDB" id="1735038at2759"/>
<gene>
    <name evidence="7" type="ORF">BDW02DRAFT_572079</name>
</gene>
<evidence type="ECO:0000256" key="1">
    <source>
        <dbReference type="ARBA" id="ARBA00011079"/>
    </source>
</evidence>
<keyword evidence="3 6" id="KW-0732">Signal</keyword>
<evidence type="ECO:0000256" key="6">
    <source>
        <dbReference type="SAM" id="SignalP"/>
    </source>
</evidence>
<organism evidence="7 8">
    <name type="scientific">Decorospora gaudefroyi</name>
    <dbReference type="NCBI Taxonomy" id="184978"/>
    <lineage>
        <taxon>Eukaryota</taxon>
        <taxon>Fungi</taxon>
        <taxon>Dikarya</taxon>
        <taxon>Ascomycota</taxon>
        <taxon>Pezizomycotina</taxon>
        <taxon>Dothideomycetes</taxon>
        <taxon>Pleosporomycetidae</taxon>
        <taxon>Pleosporales</taxon>
        <taxon>Pleosporineae</taxon>
        <taxon>Pleosporaceae</taxon>
        <taxon>Decorospora</taxon>
    </lineage>
</organism>
<protein>
    <submittedName>
        <fullName evidence="7">Peptidase S28</fullName>
    </submittedName>
</protein>
<evidence type="ECO:0000313" key="8">
    <source>
        <dbReference type="Proteomes" id="UP000800040"/>
    </source>
</evidence>
<dbReference type="SUPFAM" id="SSF53474">
    <property type="entry name" value="alpha/beta-Hydrolases"/>
    <property type="match status" value="1"/>
</dbReference>
<dbReference type="Pfam" id="PF05577">
    <property type="entry name" value="Peptidase_S28"/>
    <property type="match status" value="1"/>
</dbReference>
<comment type="similarity">
    <text evidence="1">Belongs to the peptidase S28 family.</text>
</comment>
<dbReference type="GO" id="GO:0006508">
    <property type="term" value="P:proteolysis"/>
    <property type="evidence" value="ECO:0007669"/>
    <property type="project" value="UniProtKB-KW"/>
</dbReference>
<keyword evidence="4" id="KW-0378">Hydrolase</keyword>
<dbReference type="PANTHER" id="PTHR11010">
    <property type="entry name" value="PROTEASE S28 PRO-X CARBOXYPEPTIDASE-RELATED"/>
    <property type="match status" value="1"/>
</dbReference>
<dbReference type="PANTHER" id="PTHR11010:SF117">
    <property type="entry name" value="SERINE PROTEASE 16"/>
    <property type="match status" value="1"/>
</dbReference>
<evidence type="ECO:0000256" key="4">
    <source>
        <dbReference type="ARBA" id="ARBA00022801"/>
    </source>
</evidence>